<evidence type="ECO:0000313" key="5">
    <source>
        <dbReference type="WBParaSite" id="SRAE_2000379800.1"/>
    </source>
</evidence>
<dbReference type="WBParaSite" id="SRAE_2000379800.1">
    <property type="protein sequence ID" value="SRAE_2000379800.1"/>
    <property type="gene ID" value="WBGene00264024"/>
</dbReference>
<keyword evidence="2" id="KW-0732">Signal</keyword>
<dbReference type="RefSeq" id="XP_024508347.1">
    <property type="nucleotide sequence ID" value="XM_024655035.1"/>
</dbReference>
<dbReference type="AlphaFoldDB" id="A0A090LH96"/>
<dbReference type="Pfam" id="PF03057">
    <property type="entry name" value="DUF236"/>
    <property type="match status" value="2"/>
</dbReference>
<reference evidence="3 4" key="1">
    <citation type="submission" date="2014-09" db="EMBL/GenBank/DDBJ databases">
        <authorList>
            <person name="Martin A.A."/>
        </authorList>
    </citation>
    <scope>NUCLEOTIDE SEQUENCE</scope>
    <source>
        <strain evidence="4">ED321</strain>
        <strain evidence="3">ED321 Heterogonic</strain>
    </source>
</reference>
<dbReference type="WormBase" id="SRAE_2000379800">
    <property type="protein sequence ID" value="SRP02466"/>
    <property type="gene ID" value="WBGene00264024"/>
</dbReference>
<dbReference type="InterPro" id="IPR004296">
    <property type="entry name" value="DUF236"/>
</dbReference>
<feature type="compositionally biased region" description="Basic and acidic residues" evidence="1">
    <location>
        <begin position="117"/>
        <end position="138"/>
    </location>
</feature>
<protein>
    <submittedName>
        <fullName evidence="3 5">Uncharacterized protein</fullName>
    </submittedName>
</protein>
<dbReference type="CTD" id="36381517"/>
<evidence type="ECO:0000256" key="2">
    <source>
        <dbReference type="SAM" id="SignalP"/>
    </source>
</evidence>
<gene>
    <name evidence="3 5 6" type="ORF">SRAE_2000379800</name>
</gene>
<evidence type="ECO:0000256" key="1">
    <source>
        <dbReference type="SAM" id="MobiDB-lite"/>
    </source>
</evidence>
<sequence>MLYELLTCTCAASSILLSLVKCSKANETTATGKTIPSITKAKENGLSLKEVNGKKKTATNEIKPDNGTNNNEKKLNIKSIDKFKLPENQDKFAQKRDPNYMTLNGLLDDCFDKTGEKLAESPKTETKTDTKTETKTDTKNGSSSLKEFSTPVVVPTTPQKPKVCGIAGSADPQYQTLNMLADECFEKP</sequence>
<evidence type="ECO:0000313" key="3">
    <source>
        <dbReference type="EMBL" id="CEF69147.1"/>
    </source>
</evidence>
<dbReference type="Proteomes" id="UP000035682">
    <property type="component" value="Unplaced"/>
</dbReference>
<feature type="region of interest" description="Disordered" evidence="1">
    <location>
        <begin position="117"/>
        <end position="161"/>
    </location>
</feature>
<keyword evidence="4" id="KW-1185">Reference proteome</keyword>
<dbReference type="EMBL" id="LN609529">
    <property type="protein sequence ID" value="CEF69147.1"/>
    <property type="molecule type" value="Genomic_DNA"/>
</dbReference>
<accession>A0A090LH96</accession>
<reference evidence="5" key="2">
    <citation type="submission" date="2020-12" db="UniProtKB">
        <authorList>
            <consortium name="WormBaseParasite"/>
        </authorList>
    </citation>
    <scope>IDENTIFICATION</scope>
</reference>
<name>A0A090LH96_STRRB</name>
<dbReference type="GeneID" id="36381517"/>
<proteinExistence type="predicted"/>
<feature type="chain" id="PRO_5015030807" evidence="2">
    <location>
        <begin position="26"/>
        <end position="188"/>
    </location>
</feature>
<organism evidence="3">
    <name type="scientific">Strongyloides ratti</name>
    <name type="common">Parasitic roundworm</name>
    <dbReference type="NCBI Taxonomy" id="34506"/>
    <lineage>
        <taxon>Eukaryota</taxon>
        <taxon>Metazoa</taxon>
        <taxon>Ecdysozoa</taxon>
        <taxon>Nematoda</taxon>
        <taxon>Chromadorea</taxon>
        <taxon>Rhabditida</taxon>
        <taxon>Tylenchina</taxon>
        <taxon>Panagrolaimomorpha</taxon>
        <taxon>Strongyloidoidea</taxon>
        <taxon>Strongyloididae</taxon>
        <taxon>Strongyloides</taxon>
    </lineage>
</organism>
<evidence type="ECO:0000313" key="4">
    <source>
        <dbReference type="Proteomes" id="UP000035682"/>
    </source>
</evidence>
<feature type="signal peptide" evidence="2">
    <location>
        <begin position="1"/>
        <end position="25"/>
    </location>
</feature>
<evidence type="ECO:0000313" key="6">
    <source>
        <dbReference type="WormBase" id="SRAE_2000379800"/>
    </source>
</evidence>